<evidence type="ECO:0000313" key="3">
    <source>
        <dbReference type="Proteomes" id="UP000298061"/>
    </source>
</evidence>
<dbReference type="PANTHER" id="PTHR12048:SF0">
    <property type="entry name" value="CCAAT_ENHANCER-BINDING PROTEIN ZETA"/>
    <property type="match status" value="1"/>
</dbReference>
<reference evidence="2 3" key="1">
    <citation type="submission" date="2019-02" db="EMBL/GenBank/DDBJ databases">
        <title>Genome sequencing of the rare red list fungi Hericium alpestre (H. flagellum).</title>
        <authorList>
            <person name="Buettner E."/>
            <person name="Kellner H."/>
        </authorList>
    </citation>
    <scope>NUCLEOTIDE SEQUENCE [LARGE SCALE GENOMIC DNA]</scope>
    <source>
        <strain evidence="2 3">DSM 108284</strain>
    </source>
</reference>
<proteinExistence type="predicted"/>
<sequence length="263" mass="28932">MQPVAAVEGEGVRKVRGEVQEGPVNVEGWWKRSEGSVPVDQLFFHRYFSQKHQKEQAMAAKVGKRKTKHGEDDEDMDSDADEDEEGEKADEKEEDEEESDAEEAEIWKAMKASMPELAGGDDDDDLMNDSDSDDIPSGLDAGYSDSEPEPDAKSGPEDDEDEEEDADGADADADAFSLVEASDAEDLIDLDADAPDGLIDFEEDASDAEAEEWTGFGGETATKRKRGKDDGEKDKRKKLKSLPTFASYEDYAKMIDDGVEDII</sequence>
<dbReference type="AlphaFoldDB" id="A0A4Y9ZYI0"/>
<comment type="caution">
    <text evidence="2">The sequence shown here is derived from an EMBL/GenBank/DDBJ whole genome shotgun (WGS) entry which is preliminary data.</text>
</comment>
<dbReference type="OrthoDB" id="3267802at2759"/>
<evidence type="ECO:0000313" key="2">
    <source>
        <dbReference type="EMBL" id="TFY78549.1"/>
    </source>
</evidence>
<dbReference type="GO" id="GO:0005634">
    <property type="term" value="C:nucleus"/>
    <property type="evidence" value="ECO:0007669"/>
    <property type="project" value="TreeGrafter"/>
</dbReference>
<feature type="region of interest" description="Disordered" evidence="1">
    <location>
        <begin position="54"/>
        <end position="236"/>
    </location>
</feature>
<dbReference type="PANTHER" id="PTHR12048">
    <property type="entry name" value="CCAAT-BINDING FACTOR-RELATED"/>
    <property type="match status" value="1"/>
</dbReference>
<name>A0A4Y9ZYI0_9AGAM</name>
<dbReference type="InterPro" id="IPR040155">
    <property type="entry name" value="CEBPZ/Mak21-like"/>
</dbReference>
<feature type="compositionally biased region" description="Acidic residues" evidence="1">
    <location>
        <begin position="157"/>
        <end position="173"/>
    </location>
</feature>
<dbReference type="STRING" id="135208.A0A4Y9ZYI0"/>
<dbReference type="EMBL" id="SFCI01000658">
    <property type="protein sequence ID" value="TFY78549.1"/>
    <property type="molecule type" value="Genomic_DNA"/>
</dbReference>
<protein>
    <submittedName>
        <fullName evidence="2">Uncharacterized protein</fullName>
    </submittedName>
</protein>
<feature type="compositionally biased region" description="Acidic residues" evidence="1">
    <location>
        <begin position="182"/>
        <end position="212"/>
    </location>
</feature>
<accession>A0A4Y9ZYI0</accession>
<organism evidence="2 3">
    <name type="scientific">Hericium alpestre</name>
    <dbReference type="NCBI Taxonomy" id="135208"/>
    <lineage>
        <taxon>Eukaryota</taxon>
        <taxon>Fungi</taxon>
        <taxon>Dikarya</taxon>
        <taxon>Basidiomycota</taxon>
        <taxon>Agaricomycotina</taxon>
        <taxon>Agaricomycetes</taxon>
        <taxon>Russulales</taxon>
        <taxon>Hericiaceae</taxon>
        <taxon>Hericium</taxon>
    </lineage>
</organism>
<dbReference type="Proteomes" id="UP000298061">
    <property type="component" value="Unassembled WGS sequence"/>
</dbReference>
<feature type="compositionally biased region" description="Acidic residues" evidence="1">
    <location>
        <begin position="72"/>
        <end position="104"/>
    </location>
</feature>
<keyword evidence="3" id="KW-1185">Reference proteome</keyword>
<gene>
    <name evidence="2" type="ORF">EWM64_g5462</name>
</gene>
<feature type="compositionally biased region" description="Acidic residues" evidence="1">
    <location>
        <begin position="119"/>
        <end position="134"/>
    </location>
</feature>
<evidence type="ECO:0000256" key="1">
    <source>
        <dbReference type="SAM" id="MobiDB-lite"/>
    </source>
</evidence>